<dbReference type="Pfam" id="PF16179">
    <property type="entry name" value="RHD_dimer"/>
    <property type="match status" value="1"/>
</dbReference>
<dbReference type="InterPro" id="IPR002909">
    <property type="entry name" value="IPT_dom"/>
</dbReference>
<sequence length="1531" mass="165849">MSQKSGGEVGPPLPASVPADASPSSSSSVGGVCSSLTTTSSPIMHSSTSVTDNVAMQVESCTAEQRVSSQGVSEMLAYENQLTNKAAQQLQSTPKRRTVLNISPPPEDLLDDSRMSCQDEGCGADSEQSCNMWMDESTSNFSLMSSSSYNDNTEVPRKSRKRSPKQRPGIKQQECKEASMDIFDADSARGPHYVLSQLVSEGKGSSKTGNGTADGHKGQVVKKSPTLCGQYPTKAEGKELKILVQPETQHRARYLTEGSRGSVKDRTQQGFPTVKLEGHNEPVVLQVFVGNDSGRVKPHGFYQACKVTGRNTTPCKEVDIEGTTVIEVSLDPNSNMTLAVDCVGILKLRNADVEARIGIAGSKKKSTRARLVFRVSIPRSDGSILTLQTPSFPILCTQPAGVPEILKKSLHNCSVKGEEEMFLIGKNFLKGTKVIFQENVSDESSWKAEAEIDMELFHQNHLIVKVPPYHNQHITSPVSVGIYVVTNAGRSHEVQPFSYTPEPATASDINVKQETPSPVQTCSFEEAMKAAAMKATGCNLDETNLLPSALVAPLLASPVVKREEVSTMEVACNQVSSAVFKTPDAMGPTQQQTLELANTISPGTTFSASASHPQDETEKHKPIQSSMYSNAEPLATIQTQDISQPSSFQSPSSTSPQPATKFQNSENMLESGEIQPREVLQSAGPVVTLSQLTEPSHTQQQQAQSLQQQISSSIFSSEDSTSLQNALHQLQAGNFQPSNTSGSNGNASLVQQVLEAQHLSSVLFSGSSTNESIQQQMDKIQEQMNAEMFQQGNAVPNDVNSGLFSSPEAGIHNRAEKMMSGRPENVITGTENSVSNQQQQQQQSLESPANMVMAMAAAVAATGQMQSDLFPPPVTGTLSGNIQQSAVFQQGSHVMTGLQTTKEHQLQVQCGLFASGAPIAGSENAGTASQPTVTTGTNIFQPSINVVETEGASAQAKQMQAEVFQAMVQMQHNGETQPQVNLFSPTESMIQVQTGRPQQQDGGLFQQNRDVISVQPGNFLQQPSQSPPQLFHTQASLNEAQNMSQDPQRGLFQSQNPVVQKATPSQDQVQSPLFHSPNSVTVLQSSPISQEQQTANIFLSQNSIAPLQNNQVSQEKQQISFFAPQSTVTTEQQNMFSQQAQISQMQNAILSQKQQQQDGLFQSQVALSSLPPTTLAQTQQVVLFQPQHSVVALQSSTSSQQQLQQQQQQMQQQQLQQQQQQIQQQQQQQMQQQQQQMQQQQQLQLQQQQLQQQQQQLQQQQNLLFGSQNTISTMGGNVTSSEQPQNILFNPSPPLATSMTTQEQQNSSLFHPQPNMIPINQEQPQSLQFQSQTTVGSLQNAGSPQTEQQPSAMYHSPPQMQLVQNPGSSSEQQVALFMTTAAMSALQKSINQQELQQPSMFNTPSNVAGLQGNTSSPSPPQQSGLFHASAGGTINQLQNPPPPAQQTSGMFLFGIQNDCGELITSGSSSLSDQLIAISEAGQTQSEVQNTVSSLLSQQMPDSQLTSNQNMEKINDLLVSLQNQGNNITNSF</sequence>
<dbReference type="GO" id="GO:0005737">
    <property type="term" value="C:cytoplasm"/>
    <property type="evidence" value="ECO:0007669"/>
    <property type="project" value="UniProtKB-SubCell"/>
</dbReference>
<evidence type="ECO:0000256" key="5">
    <source>
        <dbReference type="ARBA" id="ARBA00022490"/>
    </source>
</evidence>
<evidence type="ECO:0000256" key="14">
    <source>
        <dbReference type="ARBA" id="ARBA00023159"/>
    </source>
</evidence>
<keyword evidence="6" id="KW-1017">Isopeptide bond</keyword>
<dbReference type="PANTHER" id="PTHR12533:SF10">
    <property type="entry name" value="NUCLEAR FACTOR OF ACTIVATED T-CELLS 5"/>
    <property type="match status" value="1"/>
</dbReference>
<evidence type="ECO:0000256" key="8">
    <source>
        <dbReference type="ARBA" id="ARBA00022763"/>
    </source>
</evidence>
<dbReference type="InterPro" id="IPR008366">
    <property type="entry name" value="NFAT"/>
</dbReference>
<dbReference type="Gene3D" id="2.60.40.340">
    <property type="entry name" value="Rel homology domain (RHD), DNA-binding domain"/>
    <property type="match status" value="1"/>
</dbReference>
<evidence type="ECO:0000313" key="24">
    <source>
        <dbReference type="Ensembl" id="ENSLACP00000003642.2"/>
    </source>
</evidence>
<dbReference type="SUPFAM" id="SSF49417">
    <property type="entry name" value="p53-like transcription factors"/>
    <property type="match status" value="1"/>
</dbReference>
<dbReference type="EMBL" id="AFYH01224184">
    <property type="status" value="NOT_ANNOTATED_CDS"/>
    <property type="molecule type" value="Genomic_DNA"/>
</dbReference>
<dbReference type="GO" id="GO:0005667">
    <property type="term" value="C:transcription regulator complex"/>
    <property type="evidence" value="ECO:0007669"/>
    <property type="project" value="TreeGrafter"/>
</dbReference>
<evidence type="ECO:0000256" key="10">
    <source>
        <dbReference type="ARBA" id="ARBA00022843"/>
    </source>
</evidence>
<feature type="region of interest" description="Disordered" evidence="22">
    <location>
        <begin position="98"/>
        <end position="129"/>
    </location>
</feature>
<dbReference type="EMBL" id="AFYH01224189">
    <property type="status" value="NOT_ANNOTATED_CDS"/>
    <property type="molecule type" value="Genomic_DNA"/>
</dbReference>
<evidence type="ECO:0000256" key="1">
    <source>
        <dbReference type="ARBA" id="ARBA00004123"/>
    </source>
</evidence>
<evidence type="ECO:0000256" key="6">
    <source>
        <dbReference type="ARBA" id="ARBA00022499"/>
    </source>
</evidence>
<keyword evidence="10" id="KW-0832">Ubl conjugation</keyword>
<feature type="region of interest" description="Disordered" evidence="22">
    <location>
        <begin position="602"/>
        <end position="622"/>
    </location>
</feature>
<feature type="compositionally biased region" description="Low complexity" evidence="22">
    <location>
        <begin position="643"/>
        <end position="658"/>
    </location>
</feature>
<dbReference type="InterPro" id="IPR014756">
    <property type="entry name" value="Ig_E-set"/>
</dbReference>
<dbReference type="GO" id="GO:0005694">
    <property type="term" value="C:chromosome"/>
    <property type="evidence" value="ECO:0007669"/>
    <property type="project" value="UniProtKB-SubCell"/>
</dbReference>
<dbReference type="PANTHER" id="PTHR12533">
    <property type="entry name" value="NFAT"/>
    <property type="match status" value="1"/>
</dbReference>
<keyword evidence="4" id="KW-0158">Chromosome</keyword>
<feature type="compositionally biased region" description="Polar residues" evidence="22">
    <location>
        <begin position="602"/>
        <end position="612"/>
    </location>
</feature>
<dbReference type="GO" id="GO:1902531">
    <property type="term" value="P:regulation of intracellular signal transduction"/>
    <property type="evidence" value="ECO:0007669"/>
    <property type="project" value="UniProtKB-ARBA"/>
</dbReference>
<feature type="region of interest" description="Disordered" evidence="22">
    <location>
        <begin position="1041"/>
        <end position="1060"/>
    </location>
</feature>
<feature type="compositionally biased region" description="Polar residues" evidence="22">
    <location>
        <begin position="1401"/>
        <end position="1424"/>
    </location>
</feature>
<reference evidence="24" key="3">
    <citation type="submission" date="2025-09" db="UniProtKB">
        <authorList>
            <consortium name="Ensembl"/>
        </authorList>
    </citation>
    <scope>IDENTIFICATION</scope>
</reference>
<dbReference type="Ensembl" id="ENSLACT00000003675.2">
    <property type="protein sequence ID" value="ENSLACP00000003642.2"/>
    <property type="gene ID" value="ENSLACG00000003245.2"/>
</dbReference>
<keyword evidence="25" id="KW-1185">Reference proteome</keyword>
<dbReference type="PROSITE" id="PS50254">
    <property type="entry name" value="REL_2"/>
    <property type="match status" value="1"/>
</dbReference>
<dbReference type="InterPro" id="IPR032397">
    <property type="entry name" value="RHD_dimer"/>
</dbReference>
<dbReference type="Pfam" id="PF00554">
    <property type="entry name" value="RHD_DNA_bind"/>
    <property type="match status" value="1"/>
</dbReference>
<feature type="region of interest" description="Disordered" evidence="22">
    <location>
        <begin position="1401"/>
        <end position="1447"/>
    </location>
</feature>
<evidence type="ECO:0000256" key="19">
    <source>
        <dbReference type="ARBA" id="ARBA00072227"/>
    </source>
</evidence>
<feature type="region of interest" description="Disordered" evidence="22">
    <location>
        <begin position="201"/>
        <end position="220"/>
    </location>
</feature>
<evidence type="ECO:0000256" key="7">
    <source>
        <dbReference type="ARBA" id="ARBA00022553"/>
    </source>
</evidence>
<reference evidence="25" key="1">
    <citation type="submission" date="2011-08" db="EMBL/GenBank/DDBJ databases">
        <title>The draft genome of Latimeria chalumnae.</title>
        <authorList>
            <person name="Di Palma F."/>
            <person name="Alfoldi J."/>
            <person name="Johnson J."/>
            <person name="Berlin A."/>
            <person name="Gnerre S."/>
            <person name="Jaffe D."/>
            <person name="MacCallum I."/>
            <person name="Young S."/>
            <person name="Walker B.J."/>
            <person name="Lander E."/>
            <person name="Lindblad-Toh K."/>
        </authorList>
    </citation>
    <scope>NUCLEOTIDE SEQUENCE [LARGE SCALE GENOMIC DNA]</scope>
    <source>
        <strain evidence="25">Wild caught</strain>
    </source>
</reference>
<proteinExistence type="predicted"/>
<dbReference type="GO" id="GO:0006974">
    <property type="term" value="P:DNA damage response"/>
    <property type="evidence" value="ECO:0007669"/>
    <property type="project" value="UniProtKB-KW"/>
</dbReference>
<feature type="compositionally biased region" description="Low complexity" evidence="22">
    <location>
        <begin position="16"/>
        <end position="41"/>
    </location>
</feature>
<evidence type="ECO:0000256" key="16">
    <source>
        <dbReference type="ARBA" id="ARBA00023242"/>
    </source>
</evidence>
<dbReference type="InterPro" id="IPR011539">
    <property type="entry name" value="RHD_DNA_bind_dom"/>
</dbReference>
<evidence type="ECO:0000313" key="25">
    <source>
        <dbReference type="Proteomes" id="UP000008672"/>
    </source>
</evidence>
<keyword evidence="7" id="KW-0597">Phosphoprotein</keyword>
<keyword evidence="5" id="KW-0963">Cytoplasm</keyword>
<dbReference type="EMBL" id="AFYH01224183">
    <property type="status" value="NOT_ANNOTATED_CDS"/>
    <property type="molecule type" value="Genomic_DNA"/>
</dbReference>
<dbReference type="GO" id="GO:0033173">
    <property type="term" value="P:calcineurin-NFAT signaling cascade"/>
    <property type="evidence" value="ECO:0007669"/>
    <property type="project" value="TreeGrafter"/>
</dbReference>
<feature type="region of interest" description="Disordered" evidence="22">
    <location>
        <begin position="826"/>
        <end position="845"/>
    </location>
</feature>
<dbReference type="GO" id="GO:0010467">
    <property type="term" value="P:gene expression"/>
    <property type="evidence" value="ECO:0007669"/>
    <property type="project" value="UniProtKB-ARBA"/>
</dbReference>
<evidence type="ECO:0000256" key="3">
    <source>
        <dbReference type="ARBA" id="ARBA00004496"/>
    </source>
</evidence>
<comment type="subunit">
    <text evidence="18">Homodimer when bound to DNA, completely encircles its DNA target. Interacts with CIDEC; this interaction is direct and retains NFAT5 in the cytoplasm. Does not bind with Fos and Jun transcription factors. Interacts with DDX5 and DDX17; this interaction leads to DDX5/DDX17 recruitment to LNC2 and S100A4 promoters and NFAT5-mediated DDX5/DDX17-enhanced transactivation.</text>
</comment>
<feature type="compositionally biased region" description="Polar residues" evidence="22">
    <location>
        <begin position="827"/>
        <end position="836"/>
    </location>
</feature>
<keyword evidence="13" id="KW-0238">DNA-binding</keyword>
<keyword evidence="16" id="KW-0539">Nucleus</keyword>
<dbReference type="EMBL" id="AFYH01224187">
    <property type="status" value="NOT_ANNOTATED_CDS"/>
    <property type="molecule type" value="Genomic_DNA"/>
</dbReference>
<dbReference type="SMART" id="SM00429">
    <property type="entry name" value="IPT"/>
    <property type="match status" value="1"/>
</dbReference>
<feature type="domain" description="RHD" evidence="23">
    <location>
        <begin position="222"/>
        <end position="401"/>
    </location>
</feature>
<reference evidence="24" key="2">
    <citation type="submission" date="2025-08" db="UniProtKB">
        <authorList>
            <consortium name="Ensembl"/>
        </authorList>
    </citation>
    <scope>IDENTIFICATION</scope>
</reference>
<evidence type="ECO:0000256" key="11">
    <source>
        <dbReference type="ARBA" id="ARBA00022990"/>
    </source>
</evidence>
<dbReference type="HOGENOM" id="CLU_004396_0_0_1"/>
<dbReference type="OrthoDB" id="5346094at2759"/>
<keyword evidence="8" id="KW-0227">DNA damage</keyword>
<dbReference type="EMBL" id="AFYH01224186">
    <property type="status" value="NOT_ANNOTATED_CDS"/>
    <property type="molecule type" value="Genomic_DNA"/>
</dbReference>
<dbReference type="OMA" id="DCGQLMN"/>
<dbReference type="CDD" id="cd01178">
    <property type="entry name" value="IPT_NFAT"/>
    <property type="match status" value="1"/>
</dbReference>
<dbReference type="GO" id="GO:0000978">
    <property type="term" value="F:RNA polymerase II cis-regulatory region sequence-specific DNA binding"/>
    <property type="evidence" value="ECO:0007669"/>
    <property type="project" value="InterPro"/>
</dbReference>
<comment type="subcellular location">
    <subcellularLocation>
        <location evidence="2">Chromosome</location>
    </subcellularLocation>
    <subcellularLocation>
        <location evidence="3">Cytoplasm</location>
    </subcellularLocation>
    <subcellularLocation>
        <location evidence="1">Nucleus</location>
    </subcellularLocation>
</comment>
<dbReference type="FunFam" id="2.60.40.340:FF:000002">
    <property type="entry name" value="Nuclear factor of activated T-cells 5, tonicity-responsive"/>
    <property type="match status" value="1"/>
</dbReference>
<keyword evidence="9" id="KW-0013">ADP-ribosylation</keyword>
<gene>
    <name evidence="24" type="primary">NFAT5</name>
</gene>
<feature type="region of interest" description="Disordered" evidence="22">
    <location>
        <begin position="142"/>
        <end position="177"/>
    </location>
</feature>
<evidence type="ECO:0000256" key="2">
    <source>
        <dbReference type="ARBA" id="ARBA00004286"/>
    </source>
</evidence>
<organism evidence="24 25">
    <name type="scientific">Latimeria chalumnae</name>
    <name type="common">Coelacanth</name>
    <dbReference type="NCBI Taxonomy" id="7897"/>
    <lineage>
        <taxon>Eukaryota</taxon>
        <taxon>Metazoa</taxon>
        <taxon>Chordata</taxon>
        <taxon>Craniata</taxon>
        <taxon>Vertebrata</taxon>
        <taxon>Euteleostomi</taxon>
        <taxon>Coelacanthiformes</taxon>
        <taxon>Coelacanthidae</taxon>
        <taxon>Latimeria</taxon>
    </lineage>
</organism>
<evidence type="ECO:0000256" key="4">
    <source>
        <dbReference type="ARBA" id="ARBA00022454"/>
    </source>
</evidence>
<evidence type="ECO:0000256" key="17">
    <source>
        <dbReference type="ARBA" id="ARBA00055141"/>
    </source>
</evidence>
<comment type="function">
    <text evidence="17">Transcription factor involved, among others, in the transcriptional regulation of osmoprotective and inflammatory genes. Binds the DNA consensus sequence 5'-[ACT][AG]TGGAAA[CAT]A[TA][ATC][CA][ATG][GT][GAC][CG][CT]-3'. Mediates the transcriptional response to hypertonicity. Positively regulates the transcription of LCN2 and S100A4 genes; optimal transactivation of these genes requires the presence of DDX5/DDX17. Also involved in the DNA damage response by preventing formation of R-loops; R-loops are composed of a DNA:RNA hybrid and the associated non-template single-stranded DNA.</text>
</comment>
<dbReference type="eggNOG" id="ENOG502QSVE">
    <property type="taxonomic scope" value="Eukaryota"/>
</dbReference>
<feature type="compositionally biased region" description="Polar residues" evidence="22">
    <location>
        <begin position="1274"/>
        <end position="1310"/>
    </location>
</feature>
<dbReference type="InterPro" id="IPR015646">
    <property type="entry name" value="NFAT5_RHD_DNA-bd"/>
</dbReference>
<protein>
    <recommendedName>
        <fullName evidence="19">Nuclear factor of activated T-cells 5</fullName>
    </recommendedName>
    <alternativeName>
        <fullName evidence="20">T-cell transcription factor NFAT5</fullName>
    </alternativeName>
</protein>
<evidence type="ECO:0000256" key="18">
    <source>
        <dbReference type="ARBA" id="ARBA00065799"/>
    </source>
</evidence>
<dbReference type="InterPro" id="IPR013783">
    <property type="entry name" value="Ig-like_fold"/>
</dbReference>
<feature type="compositionally biased region" description="Low complexity" evidence="22">
    <location>
        <begin position="1321"/>
        <end position="1332"/>
    </location>
</feature>
<feature type="region of interest" description="Disordered" evidence="22">
    <location>
        <begin position="1"/>
        <end position="48"/>
    </location>
</feature>
<dbReference type="SUPFAM" id="SSF81296">
    <property type="entry name" value="E set domains"/>
    <property type="match status" value="1"/>
</dbReference>
<dbReference type="STRING" id="7897.ENSLACP00000003642"/>
<evidence type="ECO:0000256" key="12">
    <source>
        <dbReference type="ARBA" id="ARBA00023015"/>
    </source>
</evidence>
<evidence type="ECO:0000256" key="22">
    <source>
        <dbReference type="SAM" id="MobiDB-lite"/>
    </source>
</evidence>
<evidence type="ECO:0000256" key="15">
    <source>
        <dbReference type="ARBA" id="ARBA00023163"/>
    </source>
</evidence>
<feature type="coiled-coil region" evidence="21">
    <location>
        <begin position="1193"/>
        <end position="1263"/>
    </location>
</feature>
<evidence type="ECO:0000256" key="13">
    <source>
        <dbReference type="ARBA" id="ARBA00023125"/>
    </source>
</evidence>
<dbReference type="CDD" id="cd07882">
    <property type="entry name" value="RHD-n_TonEBP"/>
    <property type="match status" value="1"/>
</dbReference>
<evidence type="ECO:0000256" key="20">
    <source>
        <dbReference type="ARBA" id="ARBA00080722"/>
    </source>
</evidence>
<name>H3A1X1_LATCH</name>
<dbReference type="InterPro" id="IPR008967">
    <property type="entry name" value="p53-like_TF_DNA-bd_sf"/>
</dbReference>
<dbReference type="Bgee" id="ENSLACG00000003245">
    <property type="expression patterns" value="Expressed in chordate pharynx and 5 other cell types or tissues"/>
</dbReference>
<dbReference type="GeneTree" id="ENSGT00940000155213"/>
<dbReference type="InterPro" id="IPR037059">
    <property type="entry name" value="RHD_DNA_bind_dom_sf"/>
</dbReference>
<evidence type="ECO:0000256" key="21">
    <source>
        <dbReference type="SAM" id="Coils"/>
    </source>
</evidence>
<feature type="compositionally biased region" description="Polar residues" evidence="22">
    <location>
        <begin position="1358"/>
        <end position="1368"/>
    </location>
</feature>
<dbReference type="EMBL" id="AFYH01224191">
    <property type="status" value="NOT_ANNOTATED_CDS"/>
    <property type="molecule type" value="Genomic_DNA"/>
</dbReference>
<feature type="compositionally biased region" description="Polar residues" evidence="22">
    <location>
        <begin position="201"/>
        <end position="211"/>
    </location>
</feature>
<keyword evidence="11" id="KW-0007">Acetylation</keyword>
<accession>H3A1X1</accession>
<dbReference type="GO" id="GO:0005634">
    <property type="term" value="C:nucleus"/>
    <property type="evidence" value="ECO:0007669"/>
    <property type="project" value="UniProtKB-SubCell"/>
</dbReference>
<dbReference type="InParanoid" id="H3A1X1"/>
<dbReference type="FunCoup" id="H3A1X1">
    <property type="interactions" value="2356"/>
</dbReference>
<feature type="region of interest" description="Disordered" evidence="22">
    <location>
        <begin position="642"/>
        <end position="662"/>
    </location>
</feature>
<evidence type="ECO:0000259" key="23">
    <source>
        <dbReference type="PROSITE" id="PS50254"/>
    </source>
</evidence>
<keyword evidence="21" id="KW-0175">Coiled coil</keyword>
<dbReference type="Gene3D" id="2.60.40.10">
    <property type="entry name" value="Immunoglobulins"/>
    <property type="match status" value="1"/>
</dbReference>
<dbReference type="GO" id="GO:0000981">
    <property type="term" value="F:DNA-binding transcription factor activity, RNA polymerase II-specific"/>
    <property type="evidence" value="ECO:0007669"/>
    <property type="project" value="TreeGrafter"/>
</dbReference>
<dbReference type="FunFam" id="2.60.40.10:FF:000174">
    <property type="entry name" value="Nuclear factor of activated T-cells 5, tonicity-responsive"/>
    <property type="match status" value="1"/>
</dbReference>
<feature type="compositionally biased region" description="Polar residues" evidence="22">
    <location>
        <begin position="1333"/>
        <end position="1351"/>
    </location>
</feature>
<evidence type="ECO:0000256" key="9">
    <source>
        <dbReference type="ARBA" id="ARBA00022765"/>
    </source>
</evidence>
<dbReference type="GO" id="GO:0045944">
    <property type="term" value="P:positive regulation of transcription by RNA polymerase II"/>
    <property type="evidence" value="ECO:0007669"/>
    <property type="project" value="UniProtKB-ARBA"/>
</dbReference>
<keyword evidence="12" id="KW-0805">Transcription regulation</keyword>
<dbReference type="EMBL" id="AFYH01224182">
    <property type="status" value="NOT_ANNOTATED_CDS"/>
    <property type="molecule type" value="Genomic_DNA"/>
</dbReference>
<feature type="region of interest" description="Disordered" evidence="22">
    <location>
        <begin position="1274"/>
        <end position="1368"/>
    </location>
</feature>
<dbReference type="PRINTS" id="PR01789">
    <property type="entry name" value="NUCFACTORATC"/>
</dbReference>
<keyword evidence="14" id="KW-0010">Activator</keyword>
<dbReference type="EMBL" id="AFYH01224188">
    <property type="status" value="NOT_ANNOTATED_CDS"/>
    <property type="molecule type" value="Genomic_DNA"/>
</dbReference>
<dbReference type="EMBL" id="AFYH01224190">
    <property type="status" value="NOT_ANNOTATED_CDS"/>
    <property type="molecule type" value="Genomic_DNA"/>
</dbReference>
<dbReference type="EMBL" id="AFYH01224185">
    <property type="status" value="NOT_ANNOTATED_CDS"/>
    <property type="molecule type" value="Genomic_DNA"/>
</dbReference>
<dbReference type="Proteomes" id="UP000008672">
    <property type="component" value="Unassembled WGS sequence"/>
</dbReference>
<keyword evidence="15" id="KW-0804">Transcription</keyword>